<dbReference type="SUPFAM" id="SSF51430">
    <property type="entry name" value="NAD(P)-linked oxidoreductase"/>
    <property type="match status" value="1"/>
</dbReference>
<comment type="caution">
    <text evidence="3">The sequence shown here is derived from an EMBL/GenBank/DDBJ whole genome shotgun (WGS) entry which is preliminary data.</text>
</comment>
<feature type="domain" description="NADP-dependent oxidoreductase" evidence="2">
    <location>
        <begin position="17"/>
        <end position="318"/>
    </location>
</feature>
<keyword evidence="4" id="KW-1185">Reference proteome</keyword>
<dbReference type="EMBL" id="RIBZ01000197">
    <property type="protein sequence ID" value="RNG26324.1"/>
    <property type="molecule type" value="Genomic_DNA"/>
</dbReference>
<dbReference type="FunFam" id="3.20.20.100:FF:000004">
    <property type="entry name" value="Oxidoreductase, aldo/keto reductase"/>
    <property type="match status" value="1"/>
</dbReference>
<organism evidence="3 4">
    <name type="scientific">Streptomyces botrytidirepellens</name>
    <dbReference type="NCBI Taxonomy" id="2486417"/>
    <lineage>
        <taxon>Bacteria</taxon>
        <taxon>Bacillati</taxon>
        <taxon>Actinomycetota</taxon>
        <taxon>Actinomycetes</taxon>
        <taxon>Kitasatosporales</taxon>
        <taxon>Streptomycetaceae</taxon>
        <taxon>Streptomyces</taxon>
    </lineage>
</organism>
<evidence type="ECO:0000313" key="4">
    <source>
        <dbReference type="Proteomes" id="UP000275401"/>
    </source>
</evidence>
<proteinExistence type="predicted"/>
<sequence>MRRTSLGSTGISVSRFCLGTMMLGSWGNADHSDCVRLVHTALDAGVNFIDTADMYAGGETEEIVGKALKGRRDDVVLATKVHFPMGDDPNHGGNSRRWIRREVENSLRRLGTDYIDLYQIHRPDPSTDIDETLSVLSDLVREGKVMAIGSSDFSAEQIVEARWTAERRGHVPFHTEQPPYSLFMRGVERSVLPTAQRYGMGVMTWSPLASGWLTGRFRKGRGDGIGELGSFRSDMIPYKFDQSLPGNARKLAIVEELVELAAECGHPVSHLAVAFVLTHPAVSSVIIGPRTVEQLTDLLAGAEVTLDDAVLDRLDALVAPGTDLNPSDADYTPPHFADASLRRLPPQRRGA</sequence>
<accession>A0A3M8W8S4</accession>
<dbReference type="PRINTS" id="PR00069">
    <property type="entry name" value="ALDKETRDTASE"/>
</dbReference>
<protein>
    <submittedName>
        <fullName evidence="3">Aldo/keto reductase</fullName>
    </submittedName>
</protein>
<dbReference type="Pfam" id="PF00248">
    <property type="entry name" value="Aldo_ket_red"/>
    <property type="match status" value="1"/>
</dbReference>
<keyword evidence="1" id="KW-0560">Oxidoreductase</keyword>
<gene>
    <name evidence="3" type="ORF">EEJ42_15255</name>
</gene>
<dbReference type="PANTHER" id="PTHR43364:SF4">
    <property type="entry name" value="NAD(P)-LINKED OXIDOREDUCTASE SUPERFAMILY PROTEIN"/>
    <property type="match status" value="1"/>
</dbReference>
<reference evidence="3 4" key="1">
    <citation type="submission" date="2018-11" db="EMBL/GenBank/DDBJ databases">
        <title>The Potential of Streptomyces as Biocontrol Agents against the Tomato grey mould, Botrytis cinerea (Gray mold) Frontiers in Microbiology.</title>
        <authorList>
            <person name="Li D."/>
        </authorList>
    </citation>
    <scope>NUCLEOTIDE SEQUENCE [LARGE SCALE GENOMIC DNA]</scope>
    <source>
        <strain evidence="3 4">NEAU-LD23</strain>
    </source>
</reference>
<evidence type="ECO:0000256" key="1">
    <source>
        <dbReference type="ARBA" id="ARBA00023002"/>
    </source>
</evidence>
<dbReference type="InterPro" id="IPR020471">
    <property type="entry name" value="AKR"/>
</dbReference>
<dbReference type="InterPro" id="IPR023210">
    <property type="entry name" value="NADP_OxRdtase_dom"/>
</dbReference>
<dbReference type="GO" id="GO:0005829">
    <property type="term" value="C:cytosol"/>
    <property type="evidence" value="ECO:0007669"/>
    <property type="project" value="TreeGrafter"/>
</dbReference>
<dbReference type="GO" id="GO:0016491">
    <property type="term" value="F:oxidoreductase activity"/>
    <property type="evidence" value="ECO:0007669"/>
    <property type="project" value="UniProtKB-KW"/>
</dbReference>
<name>A0A3M8W8S4_9ACTN</name>
<evidence type="ECO:0000259" key="2">
    <source>
        <dbReference type="Pfam" id="PF00248"/>
    </source>
</evidence>
<dbReference type="Proteomes" id="UP000275401">
    <property type="component" value="Unassembled WGS sequence"/>
</dbReference>
<dbReference type="InterPro" id="IPR036812">
    <property type="entry name" value="NAD(P)_OxRdtase_dom_sf"/>
</dbReference>
<dbReference type="AlphaFoldDB" id="A0A3M8W8S4"/>
<dbReference type="InterPro" id="IPR050523">
    <property type="entry name" value="AKR_Detox_Biosynth"/>
</dbReference>
<evidence type="ECO:0000313" key="3">
    <source>
        <dbReference type="EMBL" id="RNG26324.1"/>
    </source>
</evidence>
<dbReference type="Gene3D" id="3.20.20.100">
    <property type="entry name" value="NADP-dependent oxidoreductase domain"/>
    <property type="match status" value="1"/>
</dbReference>
<dbReference type="RefSeq" id="WP_123100489.1">
    <property type="nucleotide sequence ID" value="NZ_RIBZ01000197.1"/>
</dbReference>
<dbReference type="PANTHER" id="PTHR43364">
    <property type="entry name" value="NADH-SPECIFIC METHYLGLYOXAL REDUCTASE-RELATED"/>
    <property type="match status" value="1"/>
</dbReference>